<dbReference type="InterPro" id="IPR003156">
    <property type="entry name" value="DHHA1_dom"/>
</dbReference>
<keyword evidence="4" id="KW-1185">Reference proteome</keyword>
<evidence type="ECO:0000313" key="3">
    <source>
        <dbReference type="EMBL" id="MCC9294613.1"/>
    </source>
</evidence>
<feature type="domain" description="DDH" evidence="1">
    <location>
        <begin position="15"/>
        <end position="157"/>
    </location>
</feature>
<evidence type="ECO:0000259" key="1">
    <source>
        <dbReference type="Pfam" id="PF01368"/>
    </source>
</evidence>
<proteinExistence type="predicted"/>
<dbReference type="Gene3D" id="3.10.310.30">
    <property type="match status" value="1"/>
</dbReference>
<dbReference type="PANTHER" id="PTHR47618">
    <property type="entry name" value="BIFUNCTIONAL OLIGORIBONUCLEASE AND PAP PHOSPHATASE NRNA"/>
    <property type="match status" value="1"/>
</dbReference>
<dbReference type="Proteomes" id="UP001165422">
    <property type="component" value="Unassembled WGS sequence"/>
</dbReference>
<evidence type="ECO:0000259" key="2">
    <source>
        <dbReference type="Pfam" id="PF02272"/>
    </source>
</evidence>
<feature type="domain" description="DHHA1" evidence="2">
    <location>
        <begin position="243"/>
        <end position="316"/>
    </location>
</feature>
<sequence>MIMNDIINRIRNCNNIAITFHSSPDGDALGSSLALFQGLKKMGKEVKILSREKILEDFKFLPCSEEIDGKNFKVGSDVQCVIVLDCGDVKRIDAELDFQNRAYKIINVDHHVTNELYGNLNYVDTNAAAVAEIVYQMLKLMDIDIDKDIAQCLYTSIITDSGSFRYSSTTSVTHAIAGDLINTGIDFSGIHRIVFENKKFQRIKLYGKAIEGMKLVEDRICIMKITRDMLSEVDMNSEIDTSDIISIGMKIDTVEVGILLKQVEDGIKASLRSKSKVDVRKIAEVFGGGGHLRASGLKIEGKSMDEVEDMILEEVEKEFI</sequence>
<name>A0ABS8N480_9CLOT</name>
<dbReference type="InterPro" id="IPR001667">
    <property type="entry name" value="DDH_dom"/>
</dbReference>
<dbReference type="SUPFAM" id="SSF64182">
    <property type="entry name" value="DHH phosphoesterases"/>
    <property type="match status" value="1"/>
</dbReference>
<dbReference type="Pfam" id="PF02272">
    <property type="entry name" value="DHHA1"/>
    <property type="match status" value="1"/>
</dbReference>
<dbReference type="Gene3D" id="3.90.1640.10">
    <property type="entry name" value="inorganic pyrophosphatase (n-terminal core)"/>
    <property type="match status" value="1"/>
</dbReference>
<dbReference type="EMBL" id="JAJJPB010000006">
    <property type="protein sequence ID" value="MCC9294613.1"/>
    <property type="molecule type" value="Genomic_DNA"/>
</dbReference>
<gene>
    <name evidence="3" type="ORF">LN736_07055</name>
</gene>
<dbReference type="RefSeq" id="WP_229981260.1">
    <property type="nucleotide sequence ID" value="NZ_JAJJPB010000006.1"/>
</dbReference>
<protein>
    <submittedName>
        <fullName evidence="3">Bifunctional oligoribonuclease/PAP phosphatase NrnA</fullName>
    </submittedName>
</protein>
<dbReference type="InterPro" id="IPR038763">
    <property type="entry name" value="DHH_sf"/>
</dbReference>
<organism evidence="3 4">
    <name type="scientific">Clostridium aromativorans</name>
    <dbReference type="NCBI Taxonomy" id="2836848"/>
    <lineage>
        <taxon>Bacteria</taxon>
        <taxon>Bacillati</taxon>
        <taxon>Bacillota</taxon>
        <taxon>Clostridia</taxon>
        <taxon>Eubacteriales</taxon>
        <taxon>Clostridiaceae</taxon>
        <taxon>Clostridium</taxon>
    </lineage>
</organism>
<dbReference type="Pfam" id="PF01368">
    <property type="entry name" value="DHH"/>
    <property type="match status" value="1"/>
</dbReference>
<reference evidence="3" key="1">
    <citation type="submission" date="2021-11" db="EMBL/GenBank/DDBJ databases">
        <authorList>
            <person name="Qingchun L."/>
            <person name="Dong Z."/>
            <person name="Zongwei Q."/>
            <person name="Jia Z."/>
            <person name="Duotao L."/>
        </authorList>
    </citation>
    <scope>NUCLEOTIDE SEQUENCE</scope>
    <source>
        <strain evidence="3">WLY-B-L2</strain>
    </source>
</reference>
<evidence type="ECO:0000313" key="4">
    <source>
        <dbReference type="Proteomes" id="UP001165422"/>
    </source>
</evidence>
<dbReference type="InterPro" id="IPR051319">
    <property type="entry name" value="Oligoribo/pAp-PDE_c-di-AMP_PDE"/>
</dbReference>
<comment type="caution">
    <text evidence="3">The sequence shown here is derived from an EMBL/GenBank/DDBJ whole genome shotgun (WGS) entry which is preliminary data.</text>
</comment>
<dbReference type="PANTHER" id="PTHR47618:SF1">
    <property type="entry name" value="BIFUNCTIONAL OLIGORIBONUCLEASE AND PAP PHOSPHATASE NRNA"/>
    <property type="match status" value="1"/>
</dbReference>
<accession>A0ABS8N480</accession>